<evidence type="ECO:0000313" key="2">
    <source>
        <dbReference type="Proteomes" id="UP001549366"/>
    </source>
</evidence>
<reference evidence="1 2" key="1">
    <citation type="submission" date="2024-06" db="EMBL/GenBank/DDBJ databases">
        <title>Genomic Encyclopedia of Type Strains, Phase V (KMG-V): Genome sequencing to study the core and pangenomes of soil and plant-associated prokaryotes.</title>
        <authorList>
            <person name="Whitman W."/>
        </authorList>
    </citation>
    <scope>NUCLEOTIDE SEQUENCE [LARGE SCALE GENOMIC DNA]</scope>
    <source>
        <strain evidence="1 2">NE40</strain>
    </source>
</reference>
<gene>
    <name evidence="1" type="ORF">V5J35_004945</name>
</gene>
<dbReference type="RefSeq" id="WP_354011400.1">
    <property type="nucleotide sequence ID" value="NZ_JBEWTA010000002.1"/>
</dbReference>
<name>A0ABV2SPD0_9GAMM</name>
<accession>A0ABV2SPD0</accession>
<dbReference type="EMBL" id="JBEWTB010000003">
    <property type="protein sequence ID" value="MET4759626.1"/>
    <property type="molecule type" value="Genomic_DNA"/>
</dbReference>
<sequence length="89" mass="10186">MGVELLLLPVIVAFIDWGMPLPADAIQDRIDTCISLNLEAEPQWTNDYWPGIEKLNFKNYVRNVRCTELPAFEQLPDVEIEVSPLKLES</sequence>
<comment type="caution">
    <text evidence="1">The sequence shown here is derived from an EMBL/GenBank/DDBJ whole genome shotgun (WGS) entry which is preliminary data.</text>
</comment>
<keyword evidence="2" id="KW-1185">Reference proteome</keyword>
<dbReference type="Proteomes" id="UP001549366">
    <property type="component" value="Unassembled WGS sequence"/>
</dbReference>
<protein>
    <submittedName>
        <fullName evidence="1">Uncharacterized protein</fullName>
    </submittedName>
</protein>
<evidence type="ECO:0000313" key="1">
    <source>
        <dbReference type="EMBL" id="MET4759626.1"/>
    </source>
</evidence>
<proteinExistence type="predicted"/>
<organism evidence="1 2">
    <name type="scientific">Endozoicomonas lisbonensis</name>
    <dbReference type="NCBI Taxonomy" id="3120522"/>
    <lineage>
        <taxon>Bacteria</taxon>
        <taxon>Pseudomonadati</taxon>
        <taxon>Pseudomonadota</taxon>
        <taxon>Gammaproteobacteria</taxon>
        <taxon>Oceanospirillales</taxon>
        <taxon>Endozoicomonadaceae</taxon>
        <taxon>Endozoicomonas</taxon>
    </lineage>
</organism>